<dbReference type="InterPro" id="IPR036937">
    <property type="entry name" value="Adhesion_dom_fimbrial_sf"/>
</dbReference>
<evidence type="ECO:0000259" key="1">
    <source>
        <dbReference type="Pfam" id="PF00419"/>
    </source>
</evidence>
<comment type="caution">
    <text evidence="2">The sequence shown here is derived from an EMBL/GenBank/DDBJ whole genome shotgun (WGS) entry which is preliminary data.</text>
</comment>
<feature type="domain" description="Fimbrial-type adhesion" evidence="1">
    <location>
        <begin position="31"/>
        <end position="176"/>
    </location>
</feature>
<accession>A0ABS0IYW6</accession>
<dbReference type="RefSeq" id="WP_196566994.1">
    <property type="nucleotide sequence ID" value="NZ_JADRYY010000009.1"/>
</dbReference>
<dbReference type="InterPro" id="IPR008966">
    <property type="entry name" value="Adhesion_dom_sf"/>
</dbReference>
<keyword evidence="3" id="KW-1185">Reference proteome</keyword>
<evidence type="ECO:0000313" key="3">
    <source>
        <dbReference type="Proteomes" id="UP000614721"/>
    </source>
</evidence>
<proteinExistence type="predicted"/>
<dbReference type="SUPFAM" id="SSF49401">
    <property type="entry name" value="Bacterial adhesins"/>
    <property type="match status" value="1"/>
</dbReference>
<dbReference type="Pfam" id="PF00419">
    <property type="entry name" value="Fimbrial"/>
    <property type="match status" value="1"/>
</dbReference>
<sequence length="180" mass="20110">MKIVLLKRKFLSLFILMLTFISFGVESVEFEFKVTVDKQTCKLSVTGTSNNEVDFGSIQASKIKNNLVDPIPIKLLLTDCKTDDFSDTYVKMAAKATLNTVTFNDDITKSFGIRVSESGTATQSNNDADFIKSGDTVWTNIDKKSLEKKLYTYVKCKTGTACEPEAGEFFSTLTFSYYVD</sequence>
<dbReference type="EMBL" id="JADSJP010000063">
    <property type="protein sequence ID" value="MBG2881224.1"/>
    <property type="molecule type" value="Genomic_DNA"/>
</dbReference>
<dbReference type="InterPro" id="IPR000259">
    <property type="entry name" value="Adhesion_dom_fimbrial"/>
</dbReference>
<evidence type="ECO:0000313" key="2">
    <source>
        <dbReference type="EMBL" id="MBG2881224.1"/>
    </source>
</evidence>
<reference evidence="2 3" key="1">
    <citation type="submission" date="2020-11" db="EMBL/GenBank/DDBJ databases">
        <title>Enhanced detection system for hospital associated transmission using whole genome sequencing surveillance.</title>
        <authorList>
            <person name="Harrison L.H."/>
            <person name="Van Tyne D."/>
            <person name="Marsh J.W."/>
            <person name="Griffith M.P."/>
            <person name="Snyder D.J."/>
            <person name="Cooper V.S."/>
            <person name="Mustapha M."/>
        </authorList>
    </citation>
    <scope>NUCLEOTIDE SEQUENCE [LARGE SCALE GENOMIC DNA]</scope>
    <source>
        <strain evidence="2 3">PR00075</strain>
    </source>
</reference>
<dbReference type="Proteomes" id="UP000614721">
    <property type="component" value="Unassembled WGS sequence"/>
</dbReference>
<name>A0ABS0IYW6_9GAMM</name>
<protein>
    <submittedName>
        <fullName evidence="2">Fimbrial protein</fullName>
    </submittedName>
</protein>
<dbReference type="Gene3D" id="2.60.40.1090">
    <property type="entry name" value="Fimbrial-type adhesion domain"/>
    <property type="match status" value="1"/>
</dbReference>
<organism evidence="2 3">
    <name type="scientific">Proteus alimentorum</name>
    <dbReference type="NCBI Taxonomy" id="1973495"/>
    <lineage>
        <taxon>Bacteria</taxon>
        <taxon>Pseudomonadati</taxon>
        <taxon>Pseudomonadota</taxon>
        <taxon>Gammaproteobacteria</taxon>
        <taxon>Enterobacterales</taxon>
        <taxon>Morganellaceae</taxon>
        <taxon>Proteus</taxon>
    </lineage>
</organism>
<gene>
    <name evidence="2" type="ORF">I4902_18420</name>
</gene>